<sequence length="155" mass="17893">MNDALLILGIPALIGAAIGYTICFFKMRNTTPQKPQHIDLSEIKEYCEDIENRAVSASNSFVKGWFKDDVQKINDIYECLETVYSRMKKSDEKEERTHKALVDLFQNAVLKTADDAEMKEKIQDMESEIIELRRSINSLSYRPRNIIADRISNKD</sequence>
<protein>
    <submittedName>
        <fullName evidence="7">Uncharacterized protein</fullName>
    </submittedName>
</protein>
<gene>
    <name evidence="7" type="ORF">AY458_00120</name>
    <name evidence="8" type="ORF">CUW36_11695</name>
    <name evidence="5" type="ORF">D6J52_08130</name>
    <name evidence="2" type="ORF">DOW12_09460</name>
    <name evidence="4" type="ORF">DVG35_11540</name>
    <name evidence="6" type="ORF">E1K42_08910</name>
    <name evidence="9" type="ORF">G3976_001504</name>
    <name evidence="10" type="ORF">G4L05_004474</name>
    <name evidence="11" type="ORF">G9339_000039</name>
    <name evidence="3" type="ORF">YU42_02010</name>
</gene>
<evidence type="ECO:0000313" key="4">
    <source>
        <dbReference type="EMBL" id="EBY3055453.1"/>
    </source>
</evidence>
<evidence type="ECO:0000313" key="10">
    <source>
        <dbReference type="EMBL" id="HAE6802193.1"/>
    </source>
</evidence>
<dbReference type="EMBL" id="AAHGCE010000002">
    <property type="protein sequence ID" value="EBV7078683.1"/>
    <property type="molecule type" value="Genomic_DNA"/>
</dbReference>
<evidence type="ECO:0000313" key="6">
    <source>
        <dbReference type="EMBL" id="ECB7466819.1"/>
    </source>
</evidence>
<dbReference type="EMBL" id="AAKTIX010000004">
    <property type="protein sequence ID" value="ECV4102914.1"/>
    <property type="molecule type" value="Genomic_DNA"/>
</dbReference>
<evidence type="ECO:0000313" key="7">
    <source>
        <dbReference type="EMBL" id="ECT5381127.1"/>
    </source>
</evidence>
<dbReference type="EMBL" id="DAAWGR010000001">
    <property type="protein sequence ID" value="HAF7812036.1"/>
    <property type="molecule type" value="Genomic_DNA"/>
</dbReference>
<evidence type="ECO:0000313" key="8">
    <source>
        <dbReference type="EMBL" id="ECV4102914.1"/>
    </source>
</evidence>
<feature type="coiled-coil region" evidence="1">
    <location>
        <begin position="115"/>
        <end position="142"/>
    </location>
</feature>
<dbReference type="AlphaFoldDB" id="A0A3V8USD3"/>
<dbReference type="RefSeq" id="WP_023215083.1">
    <property type="nucleotide sequence ID" value="NZ_AP026680.1"/>
</dbReference>
<dbReference type="EMBL" id="AAHNSR010000009">
    <property type="protein sequence ID" value="EBY3055453.1"/>
    <property type="molecule type" value="Genomic_DNA"/>
</dbReference>
<dbReference type="EMBL" id="DAARRH010000003">
    <property type="protein sequence ID" value="HAE3614545.1"/>
    <property type="molecule type" value="Genomic_DNA"/>
</dbReference>
<evidence type="ECO:0000313" key="2">
    <source>
        <dbReference type="EMBL" id="EBV4685637.1"/>
    </source>
</evidence>
<evidence type="ECO:0000313" key="5">
    <source>
        <dbReference type="EMBL" id="EBY7487037.1"/>
    </source>
</evidence>
<comment type="caution">
    <text evidence="7">The sequence shown here is derived from an EMBL/GenBank/DDBJ whole genome shotgun (WGS) entry which is preliminary data.</text>
</comment>
<dbReference type="EMBL" id="AAKNCD010000001">
    <property type="protein sequence ID" value="ECT5381127.1"/>
    <property type="molecule type" value="Genomic_DNA"/>
</dbReference>
<proteinExistence type="predicted"/>
<evidence type="ECO:0000256" key="1">
    <source>
        <dbReference type="SAM" id="Coils"/>
    </source>
</evidence>
<keyword evidence="1" id="KW-0175">Coiled coil</keyword>
<evidence type="ECO:0000313" key="3">
    <source>
        <dbReference type="EMBL" id="EBV7078683.1"/>
    </source>
</evidence>
<evidence type="ECO:0000313" key="11">
    <source>
        <dbReference type="EMBL" id="HAF7812036.1"/>
    </source>
</evidence>
<reference evidence="3" key="4">
    <citation type="submission" date="2018-07" db="EMBL/GenBank/DDBJ databases">
        <authorList>
            <person name="Ashton P.M."/>
            <person name="Dallman T."/>
            <person name="Nair S."/>
            <person name="De Pinna E."/>
            <person name="Peters T."/>
            <person name="Grant K."/>
        </authorList>
    </citation>
    <scope>NUCLEOTIDE SEQUENCE</scope>
    <source>
        <strain evidence="6">243830</strain>
        <strain evidence="2">279524</strain>
        <strain evidence="4">410851</strain>
        <strain evidence="5">568410</strain>
        <strain evidence="3">65444</strain>
    </source>
</reference>
<reference evidence="9" key="1">
    <citation type="journal article" date="2018" name="Genome Biol.">
        <title>SKESA: strategic k-mer extension for scrupulous assemblies.</title>
        <authorList>
            <person name="Souvorov A."/>
            <person name="Agarwala R."/>
            <person name="Lipman D.J."/>
        </authorList>
    </citation>
    <scope>NUCLEOTIDE SEQUENCE</scope>
    <source>
        <strain evidence="10">10-6404</strain>
        <strain evidence="9">13-5628</strain>
        <strain evidence="11">13-5707</strain>
    </source>
</reference>
<dbReference type="EMBL" id="AAHFIG010000009">
    <property type="protein sequence ID" value="EBV4685637.1"/>
    <property type="molecule type" value="Genomic_DNA"/>
</dbReference>
<dbReference type="EMBL" id="AAHOXZ010000006">
    <property type="protein sequence ID" value="EBY7487037.1"/>
    <property type="molecule type" value="Genomic_DNA"/>
</dbReference>
<accession>A0A3V8USD3</accession>
<name>A0A3V8USD3_SALON</name>
<evidence type="ECO:0000313" key="9">
    <source>
        <dbReference type="EMBL" id="HAE3614545.1"/>
    </source>
</evidence>
<reference evidence="7" key="2">
    <citation type="submission" date="2018-07" db="EMBL/GenBank/DDBJ databases">
        <authorList>
            <consortium name="NARMS: The National Antimicrobial Resistance Monitoring System"/>
        </authorList>
    </citation>
    <scope>NUCLEOTIDE SEQUENCE</scope>
    <source>
        <strain evidence="7">FSIS1605669</strain>
    </source>
</reference>
<reference evidence="8" key="5">
    <citation type="submission" date="2018-07" db="EMBL/GenBank/DDBJ databases">
        <authorList>
            <consortium name="PulseNet: The National Subtyping Network for Foodborne Disease Surveillance"/>
            <person name="Tarr C.L."/>
            <person name="Trees E."/>
            <person name="Katz L.S."/>
            <person name="Carleton-Romer H.A."/>
            <person name="Stroika S."/>
            <person name="Kucerova Z."/>
            <person name="Roache K.F."/>
            <person name="Sabol A.L."/>
            <person name="Besser J."/>
            <person name="Gerner-Smidt P."/>
        </authorList>
    </citation>
    <scope>NUCLEOTIDE SEQUENCE</scope>
    <source>
        <strain evidence="8">PNUSAS027925</strain>
    </source>
</reference>
<reference evidence="9" key="3">
    <citation type="submission" date="2018-07" db="EMBL/GenBank/DDBJ databases">
        <authorList>
            <consortium name="NCBI Pathogen Detection Project"/>
        </authorList>
    </citation>
    <scope>NUCLEOTIDE SEQUENCE</scope>
    <source>
        <strain evidence="10">10-6404</strain>
        <strain evidence="9">13-5628</strain>
        <strain evidence="11">13-5707</strain>
    </source>
</reference>
<organism evidence="7">
    <name type="scientific">Salmonella oranienberg</name>
    <dbReference type="NCBI Taxonomy" id="28147"/>
    <lineage>
        <taxon>Bacteria</taxon>
        <taxon>Pseudomonadati</taxon>
        <taxon>Pseudomonadota</taxon>
        <taxon>Gammaproteobacteria</taxon>
        <taxon>Enterobacterales</taxon>
        <taxon>Enterobacteriaceae</taxon>
        <taxon>Salmonella</taxon>
    </lineage>
</organism>
<dbReference type="EMBL" id="AAHYOS010000008">
    <property type="protein sequence ID" value="ECB7466819.1"/>
    <property type="molecule type" value="Genomic_DNA"/>
</dbReference>
<dbReference type="EMBL" id="DAASSD010000074">
    <property type="protein sequence ID" value="HAE6802193.1"/>
    <property type="molecule type" value="Genomic_DNA"/>
</dbReference>